<dbReference type="Gene3D" id="3.30.365.10">
    <property type="entry name" value="Aldehyde oxidase/xanthine dehydrogenase, molybdopterin binding domain"/>
    <property type="match status" value="1"/>
</dbReference>
<organism evidence="2">
    <name type="scientific">mine drainage metagenome</name>
    <dbReference type="NCBI Taxonomy" id="410659"/>
    <lineage>
        <taxon>unclassified sequences</taxon>
        <taxon>metagenomes</taxon>
        <taxon>ecological metagenomes</taxon>
    </lineage>
</organism>
<dbReference type="InterPro" id="IPR037165">
    <property type="entry name" value="AldOxase/xan_DH_Mopterin-bd_sf"/>
</dbReference>
<feature type="region of interest" description="Disordered" evidence="1">
    <location>
        <begin position="1"/>
        <end position="23"/>
    </location>
</feature>
<dbReference type="AlphaFoldDB" id="A0A1J5PK65"/>
<evidence type="ECO:0000313" key="2">
    <source>
        <dbReference type="EMBL" id="OIQ63925.1"/>
    </source>
</evidence>
<dbReference type="SUPFAM" id="SSF56003">
    <property type="entry name" value="Molybdenum cofactor-binding domain"/>
    <property type="match status" value="1"/>
</dbReference>
<sequence>MDTDRAGIEDEGQAGATQEAGSAVEEALDVGGYGRHGAMAMRTAVANAVLDALWARGVRMVTMPLTPEKVRGWLNVGVEGAPI</sequence>
<reference evidence="2" key="1">
    <citation type="submission" date="2016-10" db="EMBL/GenBank/DDBJ databases">
        <title>Sequence of Gallionella enrichment culture.</title>
        <authorList>
            <person name="Poehlein A."/>
            <person name="Muehling M."/>
            <person name="Daniel R."/>
        </authorList>
    </citation>
    <scope>NUCLEOTIDE SEQUENCE</scope>
</reference>
<name>A0A1J5PK65_9ZZZZ</name>
<evidence type="ECO:0000256" key="1">
    <source>
        <dbReference type="SAM" id="MobiDB-lite"/>
    </source>
</evidence>
<proteinExistence type="predicted"/>
<comment type="caution">
    <text evidence="2">The sequence shown here is derived from an EMBL/GenBank/DDBJ whole genome shotgun (WGS) entry which is preliminary data.</text>
</comment>
<protein>
    <submittedName>
        <fullName evidence="2">Uncharacterized protein</fullName>
    </submittedName>
</protein>
<dbReference type="EMBL" id="MLJW01008565">
    <property type="protein sequence ID" value="OIQ63925.1"/>
    <property type="molecule type" value="Genomic_DNA"/>
</dbReference>
<dbReference type="GO" id="GO:0016491">
    <property type="term" value="F:oxidoreductase activity"/>
    <property type="evidence" value="ECO:0007669"/>
    <property type="project" value="InterPro"/>
</dbReference>
<gene>
    <name evidence="2" type="ORF">GALL_545270</name>
</gene>
<accession>A0A1J5PK65</accession>